<name>A0A9W9E3T0_9AGAR</name>
<feature type="compositionally biased region" description="Basic and acidic residues" evidence="1">
    <location>
        <begin position="89"/>
        <end position="107"/>
    </location>
</feature>
<reference evidence="2" key="2">
    <citation type="journal article" date="2023" name="Proc. Natl. Acad. Sci. U.S.A.">
        <title>A global phylogenomic analysis of the shiitake genus Lentinula.</title>
        <authorList>
            <person name="Sierra-Patev S."/>
            <person name="Min B."/>
            <person name="Naranjo-Ortiz M."/>
            <person name="Looney B."/>
            <person name="Konkel Z."/>
            <person name="Slot J.C."/>
            <person name="Sakamoto Y."/>
            <person name="Steenwyk J.L."/>
            <person name="Rokas A."/>
            <person name="Carro J."/>
            <person name="Camarero S."/>
            <person name="Ferreira P."/>
            <person name="Molpeceres G."/>
            <person name="Ruiz-Duenas F.J."/>
            <person name="Serrano A."/>
            <person name="Henrissat B."/>
            <person name="Drula E."/>
            <person name="Hughes K.W."/>
            <person name="Mata J.L."/>
            <person name="Ishikawa N.K."/>
            <person name="Vargas-Isla R."/>
            <person name="Ushijima S."/>
            <person name="Smith C.A."/>
            <person name="Donoghue J."/>
            <person name="Ahrendt S."/>
            <person name="Andreopoulos W."/>
            <person name="He G."/>
            <person name="LaButti K."/>
            <person name="Lipzen A."/>
            <person name="Ng V."/>
            <person name="Riley R."/>
            <person name="Sandor L."/>
            <person name="Barry K."/>
            <person name="Martinez A.T."/>
            <person name="Xiao Y."/>
            <person name="Gibbons J.G."/>
            <person name="Terashima K."/>
            <person name="Grigoriev I.V."/>
            <person name="Hibbett D."/>
        </authorList>
    </citation>
    <scope>NUCLEOTIDE SEQUENCE</scope>
    <source>
        <strain evidence="2">Sp2 HRB7682 ss15</strain>
    </source>
</reference>
<evidence type="ECO:0000256" key="1">
    <source>
        <dbReference type="SAM" id="MobiDB-lite"/>
    </source>
</evidence>
<comment type="caution">
    <text evidence="2">The sequence shown here is derived from an EMBL/GenBank/DDBJ whole genome shotgun (WGS) entry which is preliminary data.</text>
</comment>
<organism evidence="2 3">
    <name type="scientific">Lentinula lateritia</name>
    <dbReference type="NCBI Taxonomy" id="40482"/>
    <lineage>
        <taxon>Eukaryota</taxon>
        <taxon>Fungi</taxon>
        <taxon>Dikarya</taxon>
        <taxon>Basidiomycota</taxon>
        <taxon>Agaricomycotina</taxon>
        <taxon>Agaricomycetes</taxon>
        <taxon>Agaricomycetidae</taxon>
        <taxon>Agaricales</taxon>
        <taxon>Marasmiineae</taxon>
        <taxon>Omphalotaceae</taxon>
        <taxon>Lentinula</taxon>
    </lineage>
</organism>
<proteinExistence type="predicted"/>
<dbReference type="EMBL" id="JANVFS010000001">
    <property type="protein sequence ID" value="KAJ4496253.1"/>
    <property type="molecule type" value="Genomic_DNA"/>
</dbReference>
<reference evidence="2" key="1">
    <citation type="submission" date="2022-08" db="EMBL/GenBank/DDBJ databases">
        <authorList>
            <consortium name="DOE Joint Genome Institute"/>
            <person name="Min B."/>
            <person name="Riley R."/>
            <person name="Sierra-Patev S."/>
            <person name="Naranjo-Ortiz M."/>
            <person name="Looney B."/>
            <person name="Konkel Z."/>
            <person name="Slot J.C."/>
            <person name="Sakamoto Y."/>
            <person name="Steenwyk J.L."/>
            <person name="Rokas A."/>
            <person name="Carro J."/>
            <person name="Camarero S."/>
            <person name="Ferreira P."/>
            <person name="Molpeceres G."/>
            <person name="Ruiz-Duenas F.J."/>
            <person name="Serrano A."/>
            <person name="Henrissat B."/>
            <person name="Drula E."/>
            <person name="Hughes K.W."/>
            <person name="Mata J.L."/>
            <person name="Ishikawa N.K."/>
            <person name="Vargas-Isla R."/>
            <person name="Ushijima S."/>
            <person name="Smith C.A."/>
            <person name="Ahrendt S."/>
            <person name="Andreopoulos W."/>
            <person name="He G."/>
            <person name="Labutti K."/>
            <person name="Lipzen A."/>
            <person name="Ng V."/>
            <person name="Sandor L."/>
            <person name="Barry K."/>
            <person name="Martinez A.T."/>
            <person name="Xiao Y."/>
            <person name="Gibbons J.G."/>
            <person name="Terashima K."/>
            <person name="Hibbett D.S."/>
            <person name="Grigoriev I.V."/>
        </authorList>
    </citation>
    <scope>NUCLEOTIDE SEQUENCE</scope>
    <source>
        <strain evidence="2">Sp2 HRB7682 ss15</strain>
    </source>
</reference>
<evidence type="ECO:0000313" key="2">
    <source>
        <dbReference type="EMBL" id="KAJ4496253.1"/>
    </source>
</evidence>
<sequence length="144" mass="16246">MVVDVFRGLGYSFRASQSELRILLRKLHSTNPTPLISMLYLSCMVHKADNAVVKYGKHKWKFKKMCQECSKAAHKASLRSQAPTSPISDHPHKNMENPTDNYKKNDDPQSGSSARIQKADLRADKLKKDVWTNTERSPGLGFGT</sequence>
<dbReference type="Proteomes" id="UP001150238">
    <property type="component" value="Unassembled WGS sequence"/>
</dbReference>
<evidence type="ECO:0000313" key="3">
    <source>
        <dbReference type="Proteomes" id="UP001150238"/>
    </source>
</evidence>
<dbReference type="AlphaFoldDB" id="A0A9W9E3T0"/>
<protein>
    <submittedName>
        <fullName evidence="2">Uncharacterized protein</fullName>
    </submittedName>
</protein>
<feature type="compositionally biased region" description="Polar residues" evidence="1">
    <location>
        <begin position="78"/>
        <end position="87"/>
    </location>
</feature>
<feature type="compositionally biased region" description="Basic and acidic residues" evidence="1">
    <location>
        <begin position="117"/>
        <end position="130"/>
    </location>
</feature>
<accession>A0A9W9E3T0</accession>
<gene>
    <name evidence="2" type="ORF">C8J55DRAFT_484146</name>
</gene>
<feature type="region of interest" description="Disordered" evidence="1">
    <location>
        <begin position="73"/>
        <end position="144"/>
    </location>
</feature>